<evidence type="ECO:0000313" key="2">
    <source>
        <dbReference type="EMBL" id="GBN22297.1"/>
    </source>
</evidence>
<dbReference type="Proteomes" id="UP000499080">
    <property type="component" value="Unassembled WGS sequence"/>
</dbReference>
<dbReference type="Gene3D" id="3.30.420.10">
    <property type="entry name" value="Ribonuclease H-like superfamily/Ribonuclease H"/>
    <property type="match status" value="1"/>
</dbReference>
<dbReference type="EMBL" id="BGPR01006846">
    <property type="protein sequence ID" value="GBN22297.1"/>
    <property type="molecule type" value="Genomic_DNA"/>
</dbReference>
<reference evidence="2 3" key="1">
    <citation type="journal article" date="2019" name="Sci. Rep.">
        <title>Orb-weaving spider Araneus ventricosus genome elucidates the spidroin gene catalogue.</title>
        <authorList>
            <person name="Kono N."/>
            <person name="Nakamura H."/>
            <person name="Ohtoshi R."/>
            <person name="Moran D.A.P."/>
            <person name="Shinohara A."/>
            <person name="Yoshida Y."/>
            <person name="Fujiwara M."/>
            <person name="Mori M."/>
            <person name="Tomita M."/>
            <person name="Arakawa K."/>
        </authorList>
    </citation>
    <scope>NUCLEOTIDE SEQUENCE [LARGE SCALE GENOMIC DNA]</scope>
</reference>
<dbReference type="GO" id="GO:0003676">
    <property type="term" value="F:nucleic acid binding"/>
    <property type="evidence" value="ECO:0007669"/>
    <property type="project" value="InterPro"/>
</dbReference>
<evidence type="ECO:0008006" key="4">
    <source>
        <dbReference type="Google" id="ProtNLM"/>
    </source>
</evidence>
<dbReference type="InterPro" id="IPR036397">
    <property type="entry name" value="RNaseH_sf"/>
</dbReference>
<accession>A0A4Y2M9F7</accession>
<evidence type="ECO:0000313" key="1">
    <source>
        <dbReference type="EMBL" id="GBN22259.1"/>
    </source>
</evidence>
<comment type="caution">
    <text evidence="2">The sequence shown here is derived from an EMBL/GenBank/DDBJ whole genome shotgun (WGS) entry which is preliminary data.</text>
</comment>
<dbReference type="OrthoDB" id="6764275at2759"/>
<proteinExistence type="predicted"/>
<dbReference type="PANTHER" id="PTHR47326:SF1">
    <property type="entry name" value="HTH PSQ-TYPE DOMAIN-CONTAINING PROTEIN"/>
    <property type="match status" value="1"/>
</dbReference>
<dbReference type="PANTHER" id="PTHR47326">
    <property type="entry name" value="TRANSPOSABLE ELEMENT TC3 TRANSPOSASE-LIKE PROTEIN"/>
    <property type="match status" value="1"/>
</dbReference>
<keyword evidence="3" id="KW-1185">Reference proteome</keyword>
<dbReference type="EMBL" id="BGPR01006841">
    <property type="protein sequence ID" value="GBN22259.1"/>
    <property type="molecule type" value="Genomic_DNA"/>
</dbReference>
<dbReference type="AlphaFoldDB" id="A0A4Y2M9F7"/>
<sequence length="143" mass="16774">MPRHYAKSESIVPLKTAFRCKFNEDPPLHKQIHSWYKKFVEDGCICKGKSTGRPLTTRLSQPHSHHEVLQYLNVTITGRWIGRSGEEDLFHLKWPPRSPDLIPRDFYMWDYIKDSVYVPPMPATLQDLRDRIVTAVSLITRDQ</sequence>
<gene>
    <name evidence="2" type="ORF">AVEN_1851_1</name>
    <name evidence="1" type="ORF">AVEN_49533_1</name>
</gene>
<evidence type="ECO:0000313" key="3">
    <source>
        <dbReference type="Proteomes" id="UP000499080"/>
    </source>
</evidence>
<organism evidence="2 3">
    <name type="scientific">Araneus ventricosus</name>
    <name type="common">Orbweaver spider</name>
    <name type="synonym">Epeira ventricosa</name>
    <dbReference type="NCBI Taxonomy" id="182803"/>
    <lineage>
        <taxon>Eukaryota</taxon>
        <taxon>Metazoa</taxon>
        <taxon>Ecdysozoa</taxon>
        <taxon>Arthropoda</taxon>
        <taxon>Chelicerata</taxon>
        <taxon>Arachnida</taxon>
        <taxon>Araneae</taxon>
        <taxon>Araneomorphae</taxon>
        <taxon>Entelegynae</taxon>
        <taxon>Araneoidea</taxon>
        <taxon>Araneidae</taxon>
        <taxon>Araneus</taxon>
    </lineage>
</organism>
<protein>
    <recommendedName>
        <fullName evidence="4">DUF4817 domain-containing protein</fullName>
    </recommendedName>
</protein>
<name>A0A4Y2M9F7_ARAVE</name>